<gene>
    <name evidence="2" type="ORF">AAFP95_11185</name>
</gene>
<name>A0AAU6WUJ7_9FLAO</name>
<evidence type="ECO:0000259" key="1">
    <source>
        <dbReference type="Pfam" id="PF00534"/>
    </source>
</evidence>
<dbReference type="Gene3D" id="3.40.50.2000">
    <property type="entry name" value="Glycogen Phosphorylase B"/>
    <property type="match status" value="1"/>
</dbReference>
<reference evidence="2 3" key="1">
    <citation type="submission" date="2024-04" db="EMBL/GenBank/DDBJ databases">
        <title>Genome sequencing and assembly of rice foliar adapted Chryseobacterium endophyticum OsEnb-ALM-A6.</title>
        <authorList>
            <person name="Kumar S."/>
            <person name="Javed M."/>
            <person name="Chouhan V."/>
            <person name="Charishma K."/>
            <person name="Patel A."/>
            <person name="Kumar M."/>
            <person name="Sahu K.P."/>
            <person name="Kumar A."/>
        </authorList>
    </citation>
    <scope>NUCLEOTIDE SEQUENCE [LARGE SCALE GENOMIC DNA]</scope>
    <source>
        <strain evidence="2 3">OsEnb-ALM-A6</strain>
    </source>
</reference>
<feature type="domain" description="Glycosyl transferase family 1" evidence="1">
    <location>
        <begin position="6"/>
        <end position="156"/>
    </location>
</feature>
<dbReference type="Pfam" id="PF00534">
    <property type="entry name" value="Glycos_transf_1"/>
    <property type="match status" value="1"/>
</dbReference>
<evidence type="ECO:0000313" key="2">
    <source>
        <dbReference type="EMBL" id="XAO76476.1"/>
    </source>
</evidence>
<dbReference type="InterPro" id="IPR001296">
    <property type="entry name" value="Glyco_trans_1"/>
</dbReference>
<proteinExistence type="predicted"/>
<accession>A0AAU6WUJ7</accession>
<keyword evidence="2" id="KW-0808">Transferase</keyword>
<dbReference type="RefSeq" id="WP_345767812.1">
    <property type="nucleotide sequence ID" value="NZ_CP154834.1"/>
</dbReference>
<dbReference type="SUPFAM" id="SSF53756">
    <property type="entry name" value="UDP-Glycosyltransferase/glycogen phosphorylase"/>
    <property type="match status" value="1"/>
</dbReference>
<dbReference type="GO" id="GO:0016757">
    <property type="term" value="F:glycosyltransferase activity"/>
    <property type="evidence" value="ECO:0007669"/>
    <property type="project" value="UniProtKB-KW"/>
</dbReference>
<keyword evidence="2" id="KW-0328">Glycosyltransferase</keyword>
<dbReference type="EMBL" id="CP154834">
    <property type="protein sequence ID" value="XAO76476.1"/>
    <property type="molecule type" value="Genomic_DNA"/>
</dbReference>
<dbReference type="EC" id="2.4.-.-" evidence="2"/>
<dbReference type="AlphaFoldDB" id="A0AAU6WUJ7"/>
<keyword evidence="3" id="KW-1185">Reference proteome</keyword>
<dbReference type="PANTHER" id="PTHR12526">
    <property type="entry name" value="GLYCOSYLTRANSFERASE"/>
    <property type="match status" value="1"/>
</dbReference>
<sequence length="185" mass="21212">MLARTPLFVSIGRLCHEKGYDLLIEAHAELIHEGFNHSIAIIGWGPNEPQLRKAIRKHSVEGSFFLLGNKNNPYPYLLAANYYIQSSRYEAYPLAVGEALALNKPLISTRAGGVEELITHRENGYLTEFSREGLKKAIIDFLSNPSLVNHISKQQKTFDFNKYNQHIYQQTRTLFDDTLYERNDL</sequence>
<organism evidence="2 3">
    <name type="scientific">Chryseobacterium endophyticum</name>
    <dbReference type="NCBI Taxonomy" id="1854762"/>
    <lineage>
        <taxon>Bacteria</taxon>
        <taxon>Pseudomonadati</taxon>
        <taxon>Bacteroidota</taxon>
        <taxon>Flavobacteriia</taxon>
        <taxon>Flavobacteriales</taxon>
        <taxon>Weeksellaceae</taxon>
        <taxon>Chryseobacterium group</taxon>
        <taxon>Chryseobacterium</taxon>
    </lineage>
</organism>
<protein>
    <submittedName>
        <fullName evidence="2">Glycosyltransferase</fullName>
        <ecNumber evidence="2">2.4.-.-</ecNumber>
    </submittedName>
</protein>
<dbReference type="PANTHER" id="PTHR12526:SF630">
    <property type="entry name" value="GLYCOSYLTRANSFERASE"/>
    <property type="match status" value="1"/>
</dbReference>
<evidence type="ECO:0000313" key="3">
    <source>
        <dbReference type="Proteomes" id="UP001463665"/>
    </source>
</evidence>
<dbReference type="Proteomes" id="UP001463665">
    <property type="component" value="Chromosome"/>
</dbReference>